<sequence>MQQRLRDMEGMVTNVSKTKIEHPDKFVRVKNVKESIEWTANISANTMFGTMTNWNDITRK</sequence>
<dbReference type="Proteomes" id="UP000030755">
    <property type="component" value="Unassembled WGS sequence"/>
</dbReference>
<protein>
    <submittedName>
        <fullName evidence="1">Uncharacterized protein</fullName>
    </submittedName>
</protein>
<proteinExistence type="predicted"/>
<dbReference type="HOGENOM" id="CLU_2943090_0_0_1"/>
<accession>A0A075ASE3</accession>
<reference evidence="1 2" key="1">
    <citation type="journal article" date="2013" name="Curr. Biol.">
        <title>Shared signatures of parasitism and phylogenomics unite Cryptomycota and microsporidia.</title>
        <authorList>
            <person name="James T.Y."/>
            <person name="Pelin A."/>
            <person name="Bonen L."/>
            <person name="Ahrendt S."/>
            <person name="Sain D."/>
            <person name="Corradi N."/>
            <person name="Stajich J.E."/>
        </authorList>
    </citation>
    <scope>NUCLEOTIDE SEQUENCE [LARGE SCALE GENOMIC DNA]</scope>
    <source>
        <strain evidence="1 2">CSF55</strain>
    </source>
</reference>
<name>A0A075ASE3_ROZAC</name>
<organism evidence="1 2">
    <name type="scientific">Rozella allomycis (strain CSF55)</name>
    <dbReference type="NCBI Taxonomy" id="988480"/>
    <lineage>
        <taxon>Eukaryota</taxon>
        <taxon>Fungi</taxon>
        <taxon>Fungi incertae sedis</taxon>
        <taxon>Cryptomycota</taxon>
        <taxon>Cryptomycota incertae sedis</taxon>
        <taxon>Rozella</taxon>
    </lineage>
</organism>
<evidence type="ECO:0000313" key="2">
    <source>
        <dbReference type="Proteomes" id="UP000030755"/>
    </source>
</evidence>
<keyword evidence="2" id="KW-1185">Reference proteome</keyword>
<dbReference type="EMBL" id="KE561071">
    <property type="protein sequence ID" value="EPZ33173.1"/>
    <property type="molecule type" value="Genomic_DNA"/>
</dbReference>
<gene>
    <name evidence="1" type="ORF">O9G_001142</name>
</gene>
<evidence type="ECO:0000313" key="1">
    <source>
        <dbReference type="EMBL" id="EPZ33173.1"/>
    </source>
</evidence>
<dbReference type="AlphaFoldDB" id="A0A075ASE3"/>